<gene>
    <name evidence="2" type="ORF">CALCODRAFT_488606</name>
</gene>
<evidence type="ECO:0000256" key="1">
    <source>
        <dbReference type="SAM" id="MobiDB-lite"/>
    </source>
</evidence>
<dbReference type="OrthoDB" id="2163387at2759"/>
<feature type="compositionally biased region" description="Polar residues" evidence="1">
    <location>
        <begin position="261"/>
        <end position="294"/>
    </location>
</feature>
<organism evidence="2 3">
    <name type="scientific">Calocera cornea HHB12733</name>
    <dbReference type="NCBI Taxonomy" id="1353952"/>
    <lineage>
        <taxon>Eukaryota</taxon>
        <taxon>Fungi</taxon>
        <taxon>Dikarya</taxon>
        <taxon>Basidiomycota</taxon>
        <taxon>Agaricomycotina</taxon>
        <taxon>Dacrymycetes</taxon>
        <taxon>Dacrymycetales</taxon>
        <taxon>Dacrymycetaceae</taxon>
        <taxon>Calocera</taxon>
    </lineage>
</organism>
<feature type="compositionally biased region" description="Low complexity" evidence="1">
    <location>
        <begin position="295"/>
        <end position="304"/>
    </location>
</feature>
<feature type="compositionally biased region" description="Low complexity" evidence="1">
    <location>
        <begin position="84"/>
        <end position="103"/>
    </location>
</feature>
<evidence type="ECO:0000313" key="3">
    <source>
        <dbReference type="Proteomes" id="UP000076842"/>
    </source>
</evidence>
<dbReference type="PANTHER" id="PTHR40468:SF1">
    <property type="entry name" value="TOPOISOMERASE I DAMAGE AFFECTED PROTEIN 11"/>
    <property type="match status" value="1"/>
</dbReference>
<accession>A0A165CC29</accession>
<feature type="region of interest" description="Disordered" evidence="1">
    <location>
        <begin position="188"/>
        <end position="247"/>
    </location>
</feature>
<protein>
    <submittedName>
        <fullName evidence="2">Uncharacterized protein</fullName>
    </submittedName>
</protein>
<dbReference type="Proteomes" id="UP000076842">
    <property type="component" value="Unassembled WGS sequence"/>
</dbReference>
<feature type="region of interest" description="Disordered" evidence="1">
    <location>
        <begin position="1"/>
        <end position="29"/>
    </location>
</feature>
<feature type="compositionally biased region" description="Polar residues" evidence="1">
    <location>
        <begin position="116"/>
        <end position="125"/>
    </location>
</feature>
<dbReference type="PANTHER" id="PTHR40468">
    <property type="entry name" value="YALI0A15257P"/>
    <property type="match status" value="1"/>
</dbReference>
<evidence type="ECO:0000313" key="2">
    <source>
        <dbReference type="EMBL" id="KZT50560.1"/>
    </source>
</evidence>
<dbReference type="EMBL" id="KV424161">
    <property type="protein sequence ID" value="KZT50560.1"/>
    <property type="molecule type" value="Genomic_DNA"/>
</dbReference>
<feature type="region of interest" description="Disordered" evidence="1">
    <location>
        <begin position="84"/>
        <end position="125"/>
    </location>
</feature>
<reference evidence="2 3" key="1">
    <citation type="journal article" date="2016" name="Mol. Biol. Evol.">
        <title>Comparative Genomics of Early-Diverging Mushroom-Forming Fungi Provides Insights into the Origins of Lignocellulose Decay Capabilities.</title>
        <authorList>
            <person name="Nagy L.G."/>
            <person name="Riley R."/>
            <person name="Tritt A."/>
            <person name="Adam C."/>
            <person name="Daum C."/>
            <person name="Floudas D."/>
            <person name="Sun H."/>
            <person name="Yadav J.S."/>
            <person name="Pangilinan J."/>
            <person name="Larsson K.H."/>
            <person name="Matsuura K."/>
            <person name="Barry K."/>
            <person name="Labutti K."/>
            <person name="Kuo R."/>
            <person name="Ohm R.A."/>
            <person name="Bhattacharya S.S."/>
            <person name="Shirouzu T."/>
            <person name="Yoshinaga Y."/>
            <person name="Martin F.M."/>
            <person name="Grigoriev I.V."/>
            <person name="Hibbett D.S."/>
        </authorList>
    </citation>
    <scope>NUCLEOTIDE SEQUENCE [LARGE SCALE GENOMIC DNA]</scope>
    <source>
        <strain evidence="2 3">HHB12733</strain>
    </source>
</reference>
<sequence length="458" mass="47514">MQPLDKGMDMDIDALVPSGTDITPEEREHRRNAIRKFMERKKVAQLTEALRMRLSYASFKASRGYSSLPFSKLDPLVDQEIAARSPSPSVASSASMSTSLNGRPAGGKKPRGRPSSYHQGTAHQYQQQYPVGLGMKPLPGGSFSAGASPALDAFPSDVHGLPAPGSLYMALFGSTPLGSNGFSPIKHSPNLGYSPNGHTAGVRRKRTAGAAGSLPPPDSPRKHRRTTGSASFSHPPRGSSGRALQREAAEAAAILTSFLSSQESATTASPRASQSQGTKMDSQSQGTTLVNGGQSMSRTSSTSSAGLRDRKPNGLGAPFDVADIKPKVPSTPPRISTAQPAMPAMDAAETLVYLATSPSPARPPKHGSTSHAMSSAGRVLFAPTTPVQAHHSHARSQSTPNGLQSAGAAQGTPFGFSFSDFVNVSPSPAQPTSAFRGGVAAEAEGKGLAGLQAPPGIY</sequence>
<proteinExistence type="predicted"/>
<dbReference type="InParanoid" id="A0A165CC29"/>
<keyword evidence="3" id="KW-1185">Reference proteome</keyword>
<feature type="region of interest" description="Disordered" evidence="1">
    <location>
        <begin position="261"/>
        <end position="340"/>
    </location>
</feature>
<dbReference type="AlphaFoldDB" id="A0A165CC29"/>
<dbReference type="STRING" id="1353952.A0A165CC29"/>
<name>A0A165CC29_9BASI</name>